<dbReference type="RefSeq" id="WP_214388004.1">
    <property type="nucleotide sequence ID" value="NZ_JAFLWW010000002.1"/>
</dbReference>
<sequence>MTNRIDFADELEDAANRNLLRIMIRKWLEHGGYLPVPMLDEDDEVDGNA</sequence>
<evidence type="ECO:0000313" key="1">
    <source>
        <dbReference type="EMBL" id="MBT1155717.1"/>
    </source>
</evidence>
<gene>
    <name evidence="1" type="ORF">J1C56_08945</name>
</gene>
<comment type="caution">
    <text evidence="1">The sequence shown here is derived from an EMBL/GenBank/DDBJ whole genome shotgun (WGS) entry which is preliminary data.</text>
</comment>
<keyword evidence="2" id="KW-1185">Reference proteome</keyword>
<dbReference type="EMBL" id="JAFLWW010000002">
    <property type="protein sequence ID" value="MBT1155717.1"/>
    <property type="molecule type" value="Genomic_DNA"/>
</dbReference>
<organism evidence="1 2">
    <name type="scientific">Aminobacter anthyllidis</name>
    <dbReference type="NCBI Taxonomy" id="1035067"/>
    <lineage>
        <taxon>Bacteria</taxon>
        <taxon>Pseudomonadati</taxon>
        <taxon>Pseudomonadota</taxon>
        <taxon>Alphaproteobacteria</taxon>
        <taxon>Hyphomicrobiales</taxon>
        <taxon>Phyllobacteriaceae</taxon>
        <taxon>Aminobacter</taxon>
    </lineage>
</organism>
<proteinExistence type="predicted"/>
<reference evidence="1" key="2">
    <citation type="submission" date="2021-03" db="EMBL/GenBank/DDBJ databases">
        <authorList>
            <person name="Artuso I."/>
            <person name="Turrini P."/>
            <person name="Pirolo M."/>
            <person name="Lugli G.A."/>
            <person name="Ventura M."/>
            <person name="Visca P."/>
        </authorList>
    </citation>
    <scope>NUCLEOTIDE SEQUENCE</scope>
    <source>
        <strain evidence="1">LMG 26462</strain>
    </source>
</reference>
<name>A0A9X1D425_9HYPH</name>
<evidence type="ECO:0000313" key="2">
    <source>
        <dbReference type="Proteomes" id="UP001138921"/>
    </source>
</evidence>
<dbReference type="Proteomes" id="UP001138921">
    <property type="component" value="Unassembled WGS sequence"/>
</dbReference>
<reference evidence="1" key="1">
    <citation type="journal article" date="2021" name="Microorganisms">
        <title>Phylogenomic Reconstruction and Metabolic Potential of the Genus Aminobacter.</title>
        <authorList>
            <person name="Artuso I."/>
            <person name="Turrini P."/>
            <person name="Pirolo M."/>
            <person name="Lugli G.A."/>
            <person name="Ventura M."/>
            <person name="Visca P."/>
        </authorList>
    </citation>
    <scope>NUCLEOTIDE SEQUENCE</scope>
    <source>
        <strain evidence="1">LMG 26462</strain>
    </source>
</reference>
<protein>
    <submittedName>
        <fullName evidence="1">Uncharacterized protein</fullName>
    </submittedName>
</protein>
<accession>A0A9X1D425</accession>
<dbReference type="AlphaFoldDB" id="A0A9X1D425"/>